<gene>
    <name evidence="7" type="ORF">BJG266_LOCUS38524</name>
    <name evidence="4" type="ORF">BJG266_LOCUS6869</name>
    <name evidence="5" type="ORF">QVE165_LOCUS26651</name>
    <name evidence="6" type="ORF">QVE165_LOCUS26685</name>
</gene>
<dbReference type="InterPro" id="IPR036392">
    <property type="entry name" value="PLAT/LH2_dom_sf"/>
</dbReference>
<name>A0A813UUD6_9BILA</name>
<dbReference type="SUPFAM" id="SSF49723">
    <property type="entry name" value="Lipase/lipooxygenase domain (PLAT/LH2 domain)"/>
    <property type="match status" value="1"/>
</dbReference>
<evidence type="ECO:0000313" key="5">
    <source>
        <dbReference type="EMBL" id="CAF1216411.1"/>
    </source>
</evidence>
<comment type="caution">
    <text evidence="4">The sequence shown here is derived from an EMBL/GenBank/DDBJ whole genome shotgun (WGS) entry which is preliminary data.</text>
</comment>
<proteinExistence type="predicted"/>
<evidence type="ECO:0000313" key="7">
    <source>
        <dbReference type="EMBL" id="CAF1416504.1"/>
    </source>
</evidence>
<evidence type="ECO:0000313" key="4">
    <source>
        <dbReference type="EMBL" id="CAF0832610.1"/>
    </source>
</evidence>
<feature type="region of interest" description="Disordered" evidence="2">
    <location>
        <begin position="258"/>
        <end position="291"/>
    </location>
</feature>
<dbReference type="EMBL" id="CAJNOM010000199">
    <property type="protein sequence ID" value="CAF1217071.1"/>
    <property type="molecule type" value="Genomic_DNA"/>
</dbReference>
<feature type="domain" description="PLAT" evidence="3">
    <location>
        <begin position="17"/>
        <end position="129"/>
    </location>
</feature>
<sequence>MKRSQSARPYIKKRHDVDYTIKVVTGDKAFNGIVNIKIRGVNGIITIPLSDTNSGAKPFQAKSSDEFTNRTTDVGKIKRITIECHDIEKRNTWHLKRIQILKGNQVYNFLANVRLDSKEPKIVLHPIDQRKEDYVQSELRRLRTNLRNESLKMHQPKHKAHEPFVYNNLSPYFDTSTVERAIYGPIEPPSGYYTRITALSIVEPWEAYGMDYGVNYELLRSRANRSQSAKRSASTQNGLMILPPLSLPYGGQITYVNSGKVPSSHSTSSKTKHKSSLKHTGEQKHTTTTNA</sequence>
<accession>A0A813UUD6</accession>
<dbReference type="EMBL" id="CAJNOI010000020">
    <property type="protein sequence ID" value="CAF0832610.1"/>
    <property type="molecule type" value="Genomic_DNA"/>
</dbReference>
<dbReference type="EMBL" id="CAJNOI010001475">
    <property type="protein sequence ID" value="CAF1416504.1"/>
    <property type="molecule type" value="Genomic_DNA"/>
</dbReference>
<dbReference type="Proteomes" id="UP000663877">
    <property type="component" value="Unassembled WGS sequence"/>
</dbReference>
<dbReference type="OrthoDB" id="5975019at2759"/>
<evidence type="ECO:0000259" key="3">
    <source>
        <dbReference type="PROSITE" id="PS50095"/>
    </source>
</evidence>
<dbReference type="Gene3D" id="2.60.60.20">
    <property type="entry name" value="PLAT/LH2 domain"/>
    <property type="match status" value="1"/>
</dbReference>
<dbReference type="EMBL" id="CAJNOM010000199">
    <property type="protein sequence ID" value="CAF1216411.1"/>
    <property type="molecule type" value="Genomic_DNA"/>
</dbReference>
<dbReference type="PROSITE" id="PS50095">
    <property type="entry name" value="PLAT"/>
    <property type="match status" value="1"/>
</dbReference>
<dbReference type="Proteomes" id="UP000663832">
    <property type="component" value="Unassembled WGS sequence"/>
</dbReference>
<keyword evidence="8" id="KW-1185">Reference proteome</keyword>
<evidence type="ECO:0000313" key="9">
    <source>
        <dbReference type="Proteomes" id="UP000663877"/>
    </source>
</evidence>
<reference evidence="4" key="1">
    <citation type="submission" date="2021-02" db="EMBL/GenBank/DDBJ databases">
        <authorList>
            <person name="Nowell W R."/>
        </authorList>
    </citation>
    <scope>NUCLEOTIDE SEQUENCE</scope>
</reference>
<dbReference type="AlphaFoldDB" id="A0A813UUD6"/>
<dbReference type="Pfam" id="PF01477">
    <property type="entry name" value="PLAT"/>
    <property type="match status" value="1"/>
</dbReference>
<evidence type="ECO:0000256" key="2">
    <source>
        <dbReference type="SAM" id="MobiDB-lite"/>
    </source>
</evidence>
<dbReference type="InterPro" id="IPR001024">
    <property type="entry name" value="PLAT/LH2_dom"/>
</dbReference>
<comment type="caution">
    <text evidence="1">Lacks conserved residue(s) required for the propagation of feature annotation.</text>
</comment>
<organism evidence="4 9">
    <name type="scientific">Adineta steineri</name>
    <dbReference type="NCBI Taxonomy" id="433720"/>
    <lineage>
        <taxon>Eukaryota</taxon>
        <taxon>Metazoa</taxon>
        <taxon>Spiralia</taxon>
        <taxon>Gnathifera</taxon>
        <taxon>Rotifera</taxon>
        <taxon>Eurotatoria</taxon>
        <taxon>Bdelloidea</taxon>
        <taxon>Adinetida</taxon>
        <taxon>Adinetidae</taxon>
        <taxon>Adineta</taxon>
    </lineage>
</organism>
<evidence type="ECO:0000313" key="8">
    <source>
        <dbReference type="Proteomes" id="UP000663832"/>
    </source>
</evidence>
<evidence type="ECO:0000313" key="6">
    <source>
        <dbReference type="EMBL" id="CAF1217071.1"/>
    </source>
</evidence>
<protein>
    <recommendedName>
        <fullName evidence="3">PLAT domain-containing protein</fullName>
    </recommendedName>
</protein>
<evidence type="ECO:0000256" key="1">
    <source>
        <dbReference type="PROSITE-ProRule" id="PRU00152"/>
    </source>
</evidence>